<accession>A0A9W6XQU7</accession>
<keyword evidence="2" id="KW-1185">Reference proteome</keyword>
<dbReference type="Proteomes" id="UP001165121">
    <property type="component" value="Unassembled WGS sequence"/>
</dbReference>
<evidence type="ECO:0000313" key="2">
    <source>
        <dbReference type="Proteomes" id="UP001165121"/>
    </source>
</evidence>
<dbReference type="InterPro" id="IPR021109">
    <property type="entry name" value="Peptidase_aspartic_dom_sf"/>
</dbReference>
<dbReference type="Gene3D" id="2.40.70.10">
    <property type="entry name" value="Acid Proteases"/>
    <property type="match status" value="1"/>
</dbReference>
<dbReference type="CDD" id="cd00303">
    <property type="entry name" value="retropepsin_like"/>
    <property type="match status" value="1"/>
</dbReference>
<proteinExistence type="predicted"/>
<gene>
    <name evidence="1" type="ORF">Pfra01_001464800</name>
</gene>
<dbReference type="AlphaFoldDB" id="A0A9W6XQU7"/>
<evidence type="ECO:0000313" key="1">
    <source>
        <dbReference type="EMBL" id="GMF43382.1"/>
    </source>
</evidence>
<dbReference type="EMBL" id="BSXT01001531">
    <property type="protein sequence ID" value="GMF43382.1"/>
    <property type="molecule type" value="Genomic_DNA"/>
</dbReference>
<organism evidence="1 2">
    <name type="scientific">Phytophthora fragariaefolia</name>
    <dbReference type="NCBI Taxonomy" id="1490495"/>
    <lineage>
        <taxon>Eukaryota</taxon>
        <taxon>Sar</taxon>
        <taxon>Stramenopiles</taxon>
        <taxon>Oomycota</taxon>
        <taxon>Peronosporomycetes</taxon>
        <taxon>Peronosporales</taxon>
        <taxon>Peronosporaceae</taxon>
        <taxon>Phytophthora</taxon>
    </lineage>
</organism>
<comment type="caution">
    <text evidence="1">The sequence shown here is derived from an EMBL/GenBank/DDBJ whole genome shotgun (WGS) entry which is preliminary data.</text>
</comment>
<name>A0A9W6XQU7_9STRA</name>
<protein>
    <submittedName>
        <fullName evidence="1">Unnamed protein product</fullName>
    </submittedName>
</protein>
<dbReference type="SUPFAM" id="SSF50630">
    <property type="entry name" value="Acid proteases"/>
    <property type="match status" value="1"/>
</dbReference>
<dbReference type="OrthoDB" id="126074at2759"/>
<reference evidence="1" key="1">
    <citation type="submission" date="2023-04" db="EMBL/GenBank/DDBJ databases">
        <title>Phytophthora fragariaefolia NBRC 109709.</title>
        <authorList>
            <person name="Ichikawa N."/>
            <person name="Sato H."/>
            <person name="Tonouchi N."/>
        </authorList>
    </citation>
    <scope>NUCLEOTIDE SEQUENCE</scope>
    <source>
        <strain evidence="1">NBRC 109709</strain>
    </source>
</reference>
<sequence>MLANTGATLRLVDPSVLRRLGRSGEQLLPYEGLVRSSSGHMLRIRGWINVELRLGNIVVTKEVLVADRLHANAILGVDALGAFGAVIDVGERNMMLIGTGEVLPLGALVMANLVGDAAETAVVLVEGSVGLPPTLCVARTLCSMTDGQAIVELCNASTEEFWVTKGTVVASVSVVPESAFASESKTDDDSKYAAASEVGETVAIARRETTAVDLGGGGHGSEA</sequence>